<accession>A0ABR4BTL0</accession>
<feature type="chain" id="PRO_5046617715" description="WSC domain-containing protein" evidence="2">
    <location>
        <begin position="24"/>
        <end position="626"/>
    </location>
</feature>
<dbReference type="Pfam" id="PF01822">
    <property type="entry name" value="WSC"/>
    <property type="match status" value="1"/>
</dbReference>
<dbReference type="SMART" id="SM00321">
    <property type="entry name" value="WSC"/>
    <property type="match status" value="1"/>
</dbReference>
<feature type="region of interest" description="Disordered" evidence="1">
    <location>
        <begin position="317"/>
        <end position="360"/>
    </location>
</feature>
<evidence type="ECO:0000313" key="5">
    <source>
        <dbReference type="Proteomes" id="UP001595075"/>
    </source>
</evidence>
<dbReference type="EMBL" id="JAZHXI010000020">
    <property type="protein sequence ID" value="KAL2060982.1"/>
    <property type="molecule type" value="Genomic_DNA"/>
</dbReference>
<dbReference type="PROSITE" id="PS51212">
    <property type="entry name" value="WSC"/>
    <property type="match status" value="1"/>
</dbReference>
<evidence type="ECO:0000256" key="2">
    <source>
        <dbReference type="SAM" id="SignalP"/>
    </source>
</evidence>
<keyword evidence="2" id="KW-0732">Signal</keyword>
<comment type="caution">
    <text evidence="4">The sequence shown here is derived from an EMBL/GenBank/DDBJ whole genome shotgun (WGS) entry which is preliminary data.</text>
</comment>
<gene>
    <name evidence="4" type="ORF">VTL71DRAFT_9034</name>
</gene>
<sequence>MMDLTFSSPLFLYLFLSISGVQGIVSDTYVLDTSYSGTTFFDDFDFWTDPDPTNGFVSYQSHASSLSKSLISTSNNVAHIGVDHTTTLSADGQDGGRESVRISSKKKFTHGLFLADIKHMPGNICGAVLRSVVACFGDTCTISGANSLGTLQSNDCNQNHGYGCSITSSSSISYGSSFNTALGGVYATQWTSDYIRIWFFPRESIPTNILSGEPDPSTWGLPDANFQGNCDVDGLFKDHQIVFDTTFCGDWAGGAWSGDEVCNAKAGTCQEFVASNPEAFVDAYWDINYVKVFTLTNSPPPATTKVLSSSKVASVPVSEPTSSEATSSKAPSVSTSTSKVTSTTQRATTSKPPFTLQPSSPTISFPPFPTSPHNSSIPILPNWSYIGCLSSVAVNVPRFAISLESNNMTNSLCASACSNSAYSATLDTFCYCGNEMVNETLKFSIECSTPCPGSWTQPCGGYGDSRTKKKRARLSHQEKHDPRAKKPRAAFVFFTVYQNKAVVLDPINPSTSQSYVVYPTPDPSEVHFVPSTGEIPTPLTSPVPASTLIGIPMGGSVDITSTSTHINVRSVTTNPSVSPKGTLIGIGMGGGLNTSSSTSTLVLITSPMGEILAESTYTTVITISQK</sequence>
<evidence type="ECO:0000256" key="1">
    <source>
        <dbReference type="SAM" id="MobiDB-lite"/>
    </source>
</evidence>
<feature type="region of interest" description="Disordered" evidence="1">
    <location>
        <begin position="461"/>
        <end position="484"/>
    </location>
</feature>
<organism evidence="4 5">
    <name type="scientific">Oculimacula yallundae</name>
    <dbReference type="NCBI Taxonomy" id="86028"/>
    <lineage>
        <taxon>Eukaryota</taxon>
        <taxon>Fungi</taxon>
        <taxon>Dikarya</taxon>
        <taxon>Ascomycota</taxon>
        <taxon>Pezizomycotina</taxon>
        <taxon>Leotiomycetes</taxon>
        <taxon>Helotiales</taxon>
        <taxon>Ploettnerulaceae</taxon>
        <taxon>Oculimacula</taxon>
    </lineage>
</organism>
<feature type="compositionally biased region" description="Low complexity" evidence="1">
    <location>
        <begin position="325"/>
        <end position="344"/>
    </location>
</feature>
<dbReference type="Pfam" id="PF26113">
    <property type="entry name" value="GH16_XgeA"/>
    <property type="match status" value="2"/>
</dbReference>
<feature type="signal peptide" evidence="2">
    <location>
        <begin position="1"/>
        <end position="23"/>
    </location>
</feature>
<protein>
    <recommendedName>
        <fullName evidence="3">WSC domain-containing protein</fullName>
    </recommendedName>
</protein>
<evidence type="ECO:0000313" key="4">
    <source>
        <dbReference type="EMBL" id="KAL2060982.1"/>
    </source>
</evidence>
<dbReference type="Proteomes" id="UP001595075">
    <property type="component" value="Unassembled WGS sequence"/>
</dbReference>
<dbReference type="InterPro" id="IPR050546">
    <property type="entry name" value="Glycosyl_Hydrlase_16"/>
</dbReference>
<dbReference type="InterPro" id="IPR013320">
    <property type="entry name" value="ConA-like_dom_sf"/>
</dbReference>
<name>A0ABR4BTL0_9HELO</name>
<dbReference type="SUPFAM" id="SSF49899">
    <property type="entry name" value="Concanavalin A-like lectins/glucanases"/>
    <property type="match status" value="1"/>
</dbReference>
<proteinExistence type="predicted"/>
<dbReference type="InterPro" id="IPR002889">
    <property type="entry name" value="WSC_carb-bd"/>
</dbReference>
<keyword evidence="5" id="KW-1185">Reference proteome</keyword>
<reference evidence="4 5" key="1">
    <citation type="journal article" date="2024" name="Commun. Biol.">
        <title>Comparative genomic analysis of thermophilic fungi reveals convergent evolutionary adaptations and gene losses.</title>
        <authorList>
            <person name="Steindorff A.S."/>
            <person name="Aguilar-Pontes M.V."/>
            <person name="Robinson A.J."/>
            <person name="Andreopoulos B."/>
            <person name="LaButti K."/>
            <person name="Kuo A."/>
            <person name="Mondo S."/>
            <person name="Riley R."/>
            <person name="Otillar R."/>
            <person name="Haridas S."/>
            <person name="Lipzen A."/>
            <person name="Grimwood J."/>
            <person name="Schmutz J."/>
            <person name="Clum A."/>
            <person name="Reid I.D."/>
            <person name="Moisan M.C."/>
            <person name="Butler G."/>
            <person name="Nguyen T.T.M."/>
            <person name="Dewar K."/>
            <person name="Conant G."/>
            <person name="Drula E."/>
            <person name="Henrissat B."/>
            <person name="Hansel C."/>
            <person name="Singer S."/>
            <person name="Hutchinson M.I."/>
            <person name="de Vries R.P."/>
            <person name="Natvig D.O."/>
            <person name="Powell A.J."/>
            <person name="Tsang A."/>
            <person name="Grigoriev I.V."/>
        </authorList>
    </citation>
    <scope>NUCLEOTIDE SEQUENCE [LARGE SCALE GENOMIC DNA]</scope>
    <source>
        <strain evidence="4 5">CBS 494.80</strain>
    </source>
</reference>
<dbReference type="Gene3D" id="2.60.120.200">
    <property type="match status" value="2"/>
</dbReference>
<feature type="domain" description="WSC" evidence="3">
    <location>
        <begin position="382"/>
        <end position="473"/>
    </location>
</feature>
<dbReference type="PANTHER" id="PTHR10963">
    <property type="entry name" value="GLYCOSYL HYDROLASE-RELATED"/>
    <property type="match status" value="1"/>
</dbReference>
<evidence type="ECO:0000259" key="3">
    <source>
        <dbReference type="PROSITE" id="PS51212"/>
    </source>
</evidence>
<dbReference type="PANTHER" id="PTHR10963:SF24">
    <property type="entry name" value="GLYCOSIDASE C21B10.07-RELATED"/>
    <property type="match status" value="1"/>
</dbReference>